<dbReference type="RefSeq" id="WP_125942724.1">
    <property type="nucleotide sequence ID" value="NZ_PXZH01000001.1"/>
</dbReference>
<feature type="transmembrane region" description="Helical" evidence="6">
    <location>
        <begin position="136"/>
        <end position="161"/>
    </location>
</feature>
<feature type="transmembrane region" description="Helical" evidence="6">
    <location>
        <begin position="317"/>
        <end position="339"/>
    </location>
</feature>
<dbReference type="Proteomes" id="UP000277864">
    <property type="component" value="Unassembled WGS sequence"/>
</dbReference>
<feature type="transmembrane region" description="Helical" evidence="6">
    <location>
        <begin position="103"/>
        <end position="124"/>
    </location>
</feature>
<dbReference type="PANTHER" id="PTHR11360:SF290">
    <property type="entry name" value="MONOCARBOXYLATE MFS PERMEASE"/>
    <property type="match status" value="1"/>
</dbReference>
<sequence length="432" mass="47147">MKKGKIFYGWWVVLGSVLITTTMIPSVMAMANKFLIPVTSEMAISRSTFAFSNTILQGMGIFLSPMVTKRLATGNLKKMQSISILIFGIAFASYGLARTPYHHYLSSFVIGICYLYATVIPISLMINNWFVKKRGLAMSLAMAGIGLGGFIFSPLVTYWINHFGWRTAYFIFAAIILIVSLPVSVFILKKEPAQMGLTPYGAEETKDNQPTHAKTIQLSTKKSFAKPFFLLLIIGMVLNGIINSGAMGQFPPALEEGYSTAFAASIISLYSIIGVLEKLLLGWLNDRFGIVFSAIFGCSTFSASFICLLLGNGKPAAYAMAVCFGLGLAIGSMMPPLVTASIYNTKQYGEVYGYVSSATQIGMSLGSLVVASIFDLTGSYTLGWIILFTFTLTTMVSWIGAYKLSRKYCQQTKTAGIPVPIQQIKQTDTDYL</sequence>
<dbReference type="Gene3D" id="1.20.1250.20">
    <property type="entry name" value="MFS general substrate transporter like domains"/>
    <property type="match status" value="1"/>
</dbReference>
<feature type="transmembrane region" description="Helical" evidence="6">
    <location>
        <begin position="228"/>
        <end position="246"/>
    </location>
</feature>
<evidence type="ECO:0000256" key="5">
    <source>
        <dbReference type="ARBA" id="ARBA00023136"/>
    </source>
</evidence>
<dbReference type="EMBL" id="PXZH01000001">
    <property type="protein sequence ID" value="RST90110.1"/>
    <property type="molecule type" value="Genomic_DNA"/>
</dbReference>
<dbReference type="PANTHER" id="PTHR11360">
    <property type="entry name" value="MONOCARBOXYLATE TRANSPORTER"/>
    <property type="match status" value="1"/>
</dbReference>
<dbReference type="InterPro" id="IPR011701">
    <property type="entry name" value="MFS"/>
</dbReference>
<keyword evidence="2" id="KW-0813">Transport</keyword>
<keyword evidence="9" id="KW-1185">Reference proteome</keyword>
<keyword evidence="5 6" id="KW-0472">Membrane</keyword>
<dbReference type="OrthoDB" id="182417at2"/>
<gene>
    <name evidence="8" type="ORF">C7P63_03250</name>
</gene>
<dbReference type="GO" id="GO:0022857">
    <property type="term" value="F:transmembrane transporter activity"/>
    <property type="evidence" value="ECO:0007669"/>
    <property type="project" value="InterPro"/>
</dbReference>
<dbReference type="InterPro" id="IPR036259">
    <property type="entry name" value="MFS_trans_sf"/>
</dbReference>
<dbReference type="SUPFAM" id="SSF103473">
    <property type="entry name" value="MFS general substrate transporter"/>
    <property type="match status" value="1"/>
</dbReference>
<dbReference type="InterPro" id="IPR050327">
    <property type="entry name" value="Proton-linked_MCT"/>
</dbReference>
<evidence type="ECO:0000313" key="9">
    <source>
        <dbReference type="Proteomes" id="UP000277864"/>
    </source>
</evidence>
<feature type="transmembrane region" description="Helical" evidence="6">
    <location>
        <begin position="288"/>
        <end position="311"/>
    </location>
</feature>
<name>A0A3S0A6L4_9ENTE</name>
<feature type="transmembrane region" description="Helical" evidence="6">
    <location>
        <begin position="351"/>
        <end position="374"/>
    </location>
</feature>
<feature type="transmembrane region" description="Helical" evidence="6">
    <location>
        <begin position="79"/>
        <end position="97"/>
    </location>
</feature>
<comment type="subcellular location">
    <subcellularLocation>
        <location evidence="1">Cell membrane</location>
        <topology evidence="1">Multi-pass membrane protein</topology>
    </subcellularLocation>
</comment>
<evidence type="ECO:0000256" key="6">
    <source>
        <dbReference type="SAM" id="Phobius"/>
    </source>
</evidence>
<dbReference type="AlphaFoldDB" id="A0A3S0A6L4"/>
<evidence type="ECO:0000256" key="1">
    <source>
        <dbReference type="ARBA" id="ARBA00004651"/>
    </source>
</evidence>
<accession>A0A3S0A6L4</accession>
<dbReference type="Pfam" id="PF07690">
    <property type="entry name" value="MFS_1"/>
    <property type="match status" value="1"/>
</dbReference>
<feature type="transmembrane region" description="Helical" evidence="6">
    <location>
        <begin position="7"/>
        <end position="28"/>
    </location>
</feature>
<feature type="domain" description="Major facilitator superfamily (MFS) profile" evidence="7">
    <location>
        <begin position="1"/>
        <end position="409"/>
    </location>
</feature>
<reference evidence="8 9" key="1">
    <citation type="submission" date="2018-03" db="EMBL/GenBank/DDBJ databases">
        <authorList>
            <person name="Gulvik C.A."/>
        </authorList>
    </citation>
    <scope>NUCLEOTIDE SEQUENCE [LARGE SCALE GENOMIC DNA]</scope>
    <source>
        <strain evidence="8 9">JCM 31581</strain>
    </source>
</reference>
<dbReference type="GO" id="GO:0005886">
    <property type="term" value="C:plasma membrane"/>
    <property type="evidence" value="ECO:0007669"/>
    <property type="project" value="UniProtKB-SubCell"/>
</dbReference>
<dbReference type="PROSITE" id="PS50850">
    <property type="entry name" value="MFS"/>
    <property type="match status" value="1"/>
</dbReference>
<comment type="caution">
    <text evidence="8">The sequence shown here is derived from an EMBL/GenBank/DDBJ whole genome shotgun (WGS) entry which is preliminary data.</text>
</comment>
<proteinExistence type="predicted"/>
<feature type="transmembrane region" description="Helical" evidence="6">
    <location>
        <begin position="258"/>
        <end position="276"/>
    </location>
</feature>
<organism evidence="8 9">
    <name type="scientific">Vagococcus humatus</name>
    <dbReference type="NCBI Taxonomy" id="1889241"/>
    <lineage>
        <taxon>Bacteria</taxon>
        <taxon>Bacillati</taxon>
        <taxon>Bacillota</taxon>
        <taxon>Bacilli</taxon>
        <taxon>Lactobacillales</taxon>
        <taxon>Enterococcaceae</taxon>
        <taxon>Vagococcus</taxon>
    </lineage>
</organism>
<feature type="transmembrane region" description="Helical" evidence="6">
    <location>
        <begin position="48"/>
        <end position="67"/>
    </location>
</feature>
<evidence type="ECO:0000256" key="4">
    <source>
        <dbReference type="ARBA" id="ARBA00022989"/>
    </source>
</evidence>
<feature type="transmembrane region" description="Helical" evidence="6">
    <location>
        <begin position="380"/>
        <end position="401"/>
    </location>
</feature>
<evidence type="ECO:0000256" key="2">
    <source>
        <dbReference type="ARBA" id="ARBA00022448"/>
    </source>
</evidence>
<feature type="transmembrane region" description="Helical" evidence="6">
    <location>
        <begin position="167"/>
        <end position="188"/>
    </location>
</feature>
<keyword evidence="3 6" id="KW-0812">Transmembrane</keyword>
<dbReference type="InterPro" id="IPR020846">
    <property type="entry name" value="MFS_dom"/>
</dbReference>
<evidence type="ECO:0000313" key="8">
    <source>
        <dbReference type="EMBL" id="RST90110.1"/>
    </source>
</evidence>
<evidence type="ECO:0000256" key="3">
    <source>
        <dbReference type="ARBA" id="ARBA00022692"/>
    </source>
</evidence>
<keyword evidence="4 6" id="KW-1133">Transmembrane helix</keyword>
<protein>
    <submittedName>
        <fullName evidence="8">MFS transporter</fullName>
    </submittedName>
</protein>
<evidence type="ECO:0000259" key="7">
    <source>
        <dbReference type="PROSITE" id="PS50850"/>
    </source>
</evidence>